<dbReference type="Proteomes" id="UP000299102">
    <property type="component" value="Unassembled WGS sequence"/>
</dbReference>
<protein>
    <submittedName>
        <fullName evidence="1">Uncharacterized protein</fullName>
    </submittedName>
</protein>
<keyword evidence="2" id="KW-1185">Reference proteome</keyword>
<dbReference type="AlphaFoldDB" id="A0A4C1ZN02"/>
<accession>A0A4C1ZN02</accession>
<evidence type="ECO:0000313" key="1">
    <source>
        <dbReference type="EMBL" id="GBP90261.1"/>
    </source>
</evidence>
<comment type="caution">
    <text evidence="1">The sequence shown here is derived from an EMBL/GenBank/DDBJ whole genome shotgun (WGS) entry which is preliminary data.</text>
</comment>
<reference evidence="1 2" key="1">
    <citation type="journal article" date="2019" name="Commun. Biol.">
        <title>The bagworm genome reveals a unique fibroin gene that provides high tensile strength.</title>
        <authorList>
            <person name="Kono N."/>
            <person name="Nakamura H."/>
            <person name="Ohtoshi R."/>
            <person name="Tomita M."/>
            <person name="Numata K."/>
            <person name="Arakawa K."/>
        </authorList>
    </citation>
    <scope>NUCLEOTIDE SEQUENCE [LARGE SCALE GENOMIC DNA]</scope>
</reference>
<proteinExistence type="predicted"/>
<evidence type="ECO:0000313" key="2">
    <source>
        <dbReference type="Proteomes" id="UP000299102"/>
    </source>
</evidence>
<name>A0A4C1ZN02_EUMVA</name>
<dbReference type="EMBL" id="BGZK01002069">
    <property type="protein sequence ID" value="GBP90261.1"/>
    <property type="molecule type" value="Genomic_DNA"/>
</dbReference>
<sequence>MGYIVTVKYIAEVTGAPHGAQIQKIYFPVPGAAPYRRPPATPVVLAVIEHMDLAMEDFQFTQDEWKQINALEISFRSLL</sequence>
<gene>
    <name evidence="1" type="ORF">EVAR_89380_1</name>
</gene>
<organism evidence="1 2">
    <name type="scientific">Eumeta variegata</name>
    <name type="common">Bagworm moth</name>
    <name type="synonym">Eumeta japonica</name>
    <dbReference type="NCBI Taxonomy" id="151549"/>
    <lineage>
        <taxon>Eukaryota</taxon>
        <taxon>Metazoa</taxon>
        <taxon>Ecdysozoa</taxon>
        <taxon>Arthropoda</taxon>
        <taxon>Hexapoda</taxon>
        <taxon>Insecta</taxon>
        <taxon>Pterygota</taxon>
        <taxon>Neoptera</taxon>
        <taxon>Endopterygota</taxon>
        <taxon>Lepidoptera</taxon>
        <taxon>Glossata</taxon>
        <taxon>Ditrysia</taxon>
        <taxon>Tineoidea</taxon>
        <taxon>Psychidae</taxon>
        <taxon>Oiketicinae</taxon>
        <taxon>Eumeta</taxon>
    </lineage>
</organism>